<proteinExistence type="predicted"/>
<gene>
    <name evidence="1" type="ORF">SAMN06265364_14122</name>
</gene>
<reference evidence="1 2" key="1">
    <citation type="submission" date="2017-06" db="EMBL/GenBank/DDBJ databases">
        <authorList>
            <person name="Varghese N."/>
            <person name="Submissions S."/>
        </authorList>
    </citation>
    <scope>NUCLEOTIDE SEQUENCE [LARGE SCALE GENOMIC DNA]</scope>
    <source>
        <strain evidence="1 2">DSM 26989</strain>
    </source>
</reference>
<sequence length="138" mass="16240">MPVKVKNQEDIYNRWKSLRLERFSQLENDETVRPILDAAENDFKNTISLIKKTPLYVLFFSDVYGQEVINNCSLFTLPSQVFTGKDVTFKSSRQIQDNKDGHLKLSIDAEGVPNEDFRKLYNDKFKQLFQDTSYLYKK</sequence>
<dbReference type="EMBL" id="FZNZ01000041">
    <property type="protein sequence ID" value="SNS10133.1"/>
    <property type="molecule type" value="Genomic_DNA"/>
</dbReference>
<organism evidence="1 2">
    <name type="scientific">Prevotella jejuni</name>
    <dbReference type="NCBI Taxonomy" id="1177574"/>
    <lineage>
        <taxon>Bacteria</taxon>
        <taxon>Pseudomonadati</taxon>
        <taxon>Bacteroidota</taxon>
        <taxon>Bacteroidia</taxon>
        <taxon>Bacteroidales</taxon>
        <taxon>Prevotellaceae</taxon>
        <taxon>Prevotella</taxon>
    </lineage>
</organism>
<keyword evidence="2" id="KW-1185">Reference proteome</keyword>
<dbReference type="Proteomes" id="UP000198427">
    <property type="component" value="Unassembled WGS sequence"/>
</dbReference>
<comment type="caution">
    <text evidence="1">The sequence shown here is derived from an EMBL/GenBank/DDBJ whole genome shotgun (WGS) entry which is preliminary data.</text>
</comment>
<evidence type="ECO:0000313" key="1">
    <source>
        <dbReference type="EMBL" id="SNS10133.1"/>
    </source>
</evidence>
<evidence type="ECO:0000313" key="2">
    <source>
        <dbReference type="Proteomes" id="UP000198427"/>
    </source>
</evidence>
<protein>
    <submittedName>
        <fullName evidence="1">Uncharacterized protein</fullName>
    </submittedName>
</protein>
<dbReference type="AlphaFoldDB" id="A0AA94LLV6"/>
<accession>A0AA94LLV6</accession>
<name>A0AA94LLV6_9BACT</name>